<keyword evidence="4" id="KW-1185">Reference proteome</keyword>
<evidence type="ECO:0000313" key="3">
    <source>
        <dbReference type="EMBL" id="CAB1423122.1"/>
    </source>
</evidence>
<evidence type="ECO:0000313" key="4">
    <source>
        <dbReference type="Proteomes" id="UP001153269"/>
    </source>
</evidence>
<proteinExistence type="predicted"/>
<sequence>MPELRRKESRKAGLELLCLQAAFLLLCPLEPVTLWTGAQEKAGGVGRGEERGGASCLACSLSALRRKVKLRLPNSAHAPTVREDPNLSSDLSESVKMIVLRCLSPSQADRLRETLPGSPLRNTAAPVTPQTTPRFSSSPLTLLLNHLLFFPLLFIRINVDPSQGSDDSYSHVAPVPPPEQEDFVCAECHGAIIDPHLLLRVKQLSASWAPPLSGLTRSEEWDDTSAPTNPVSLLQWQNVLDDVKGKRVLLPPQLRSLDL</sequence>
<accession>A0A9N7YE65</accession>
<dbReference type="AlphaFoldDB" id="A0A9N7YE65"/>
<reference evidence="3" key="1">
    <citation type="submission" date="2020-03" db="EMBL/GenBank/DDBJ databases">
        <authorList>
            <person name="Weist P."/>
        </authorList>
    </citation>
    <scope>NUCLEOTIDE SEQUENCE</scope>
</reference>
<dbReference type="EMBL" id="CADEAL010000635">
    <property type="protein sequence ID" value="CAB1423122.1"/>
    <property type="molecule type" value="Genomic_DNA"/>
</dbReference>
<feature type="chain" id="PRO_5040325621" evidence="2">
    <location>
        <begin position="35"/>
        <end position="259"/>
    </location>
</feature>
<feature type="region of interest" description="Disordered" evidence="1">
    <location>
        <begin position="113"/>
        <end position="132"/>
    </location>
</feature>
<evidence type="ECO:0000256" key="2">
    <source>
        <dbReference type="SAM" id="SignalP"/>
    </source>
</evidence>
<comment type="caution">
    <text evidence="3">The sequence shown here is derived from an EMBL/GenBank/DDBJ whole genome shotgun (WGS) entry which is preliminary data.</text>
</comment>
<evidence type="ECO:0000256" key="1">
    <source>
        <dbReference type="SAM" id="MobiDB-lite"/>
    </source>
</evidence>
<feature type="signal peptide" evidence="2">
    <location>
        <begin position="1"/>
        <end position="34"/>
    </location>
</feature>
<protein>
    <submittedName>
        <fullName evidence="3">Uncharacterized protein</fullName>
    </submittedName>
</protein>
<name>A0A9N7YE65_PLEPL</name>
<dbReference type="Proteomes" id="UP001153269">
    <property type="component" value="Unassembled WGS sequence"/>
</dbReference>
<keyword evidence="2" id="KW-0732">Signal</keyword>
<organism evidence="3 4">
    <name type="scientific">Pleuronectes platessa</name>
    <name type="common">European plaice</name>
    <dbReference type="NCBI Taxonomy" id="8262"/>
    <lineage>
        <taxon>Eukaryota</taxon>
        <taxon>Metazoa</taxon>
        <taxon>Chordata</taxon>
        <taxon>Craniata</taxon>
        <taxon>Vertebrata</taxon>
        <taxon>Euteleostomi</taxon>
        <taxon>Actinopterygii</taxon>
        <taxon>Neopterygii</taxon>
        <taxon>Teleostei</taxon>
        <taxon>Neoteleostei</taxon>
        <taxon>Acanthomorphata</taxon>
        <taxon>Carangaria</taxon>
        <taxon>Pleuronectiformes</taxon>
        <taxon>Pleuronectoidei</taxon>
        <taxon>Pleuronectidae</taxon>
        <taxon>Pleuronectes</taxon>
    </lineage>
</organism>
<gene>
    <name evidence="3" type="ORF">PLEPLA_LOCUS11040</name>
</gene>